<keyword evidence="2" id="KW-0732">Signal</keyword>
<feature type="signal peptide" evidence="2">
    <location>
        <begin position="1"/>
        <end position="26"/>
    </location>
</feature>
<dbReference type="OrthoDB" id="2820739at2"/>
<organism evidence="3 4">
    <name type="scientific">Paenibacillus paeoniae</name>
    <dbReference type="NCBI Taxonomy" id="2292705"/>
    <lineage>
        <taxon>Bacteria</taxon>
        <taxon>Bacillati</taxon>
        <taxon>Bacillota</taxon>
        <taxon>Bacilli</taxon>
        <taxon>Bacillales</taxon>
        <taxon>Paenibacillaceae</taxon>
        <taxon>Paenibacillus</taxon>
    </lineage>
</organism>
<comment type="caution">
    <text evidence="3">The sequence shown here is derived from an EMBL/GenBank/DDBJ whole genome shotgun (WGS) entry which is preliminary data.</text>
</comment>
<dbReference type="EMBL" id="QUBQ01000006">
    <property type="protein sequence ID" value="REK71148.1"/>
    <property type="molecule type" value="Genomic_DNA"/>
</dbReference>
<reference evidence="3 4" key="1">
    <citation type="submission" date="2018-08" db="EMBL/GenBank/DDBJ databases">
        <title>Paenibacillus sp. M4BSY-1, whole genome shotgun sequence.</title>
        <authorList>
            <person name="Tuo L."/>
        </authorList>
    </citation>
    <scope>NUCLEOTIDE SEQUENCE [LARGE SCALE GENOMIC DNA]</scope>
    <source>
        <strain evidence="3 4">M4BSY-1</strain>
    </source>
</reference>
<protein>
    <recommendedName>
        <fullName evidence="5">Sporulation protein</fullName>
    </recommendedName>
</protein>
<sequence>MIKTVKLLTCAFLSAAALMGCTMNPAADGKMTTRGNTVTQQVTPVPKGPHKAHSMNDSSLIPSENGQKNYTTNNLGQTTYGLGTSVYSMIGSSGLHANGFSAHLESRLSSAGIPDVRVFVFDDTVVLATAKREASASSYDELQRKLLNQNEGMSSNGTAPGEGLGGVQGTERQYDNLSNAASHIKELMGAEVKVLVAEGEKAVQTIEKIRSDALADQISPDQIAQDIRVLLSLTTRAGQ</sequence>
<feature type="region of interest" description="Disordered" evidence="1">
    <location>
        <begin position="151"/>
        <end position="170"/>
    </location>
</feature>
<feature type="compositionally biased region" description="Polar residues" evidence="1">
    <location>
        <begin position="55"/>
        <end position="65"/>
    </location>
</feature>
<accession>A0A371P6J0</accession>
<evidence type="ECO:0000256" key="2">
    <source>
        <dbReference type="SAM" id="SignalP"/>
    </source>
</evidence>
<evidence type="ECO:0000313" key="3">
    <source>
        <dbReference type="EMBL" id="REK71148.1"/>
    </source>
</evidence>
<evidence type="ECO:0000313" key="4">
    <source>
        <dbReference type="Proteomes" id="UP000261905"/>
    </source>
</evidence>
<feature type="region of interest" description="Disordered" evidence="1">
    <location>
        <begin position="42"/>
        <end position="65"/>
    </location>
</feature>
<feature type="chain" id="PRO_5016985119" description="Sporulation protein" evidence="2">
    <location>
        <begin position="27"/>
        <end position="239"/>
    </location>
</feature>
<keyword evidence="4" id="KW-1185">Reference proteome</keyword>
<evidence type="ECO:0000256" key="1">
    <source>
        <dbReference type="SAM" id="MobiDB-lite"/>
    </source>
</evidence>
<name>A0A371P6J0_9BACL</name>
<dbReference type="RefSeq" id="WP_116049095.1">
    <property type="nucleotide sequence ID" value="NZ_QUBQ01000006.1"/>
</dbReference>
<gene>
    <name evidence="3" type="ORF">DX130_22095</name>
</gene>
<dbReference type="PROSITE" id="PS51257">
    <property type="entry name" value="PROKAR_LIPOPROTEIN"/>
    <property type="match status" value="1"/>
</dbReference>
<dbReference type="Proteomes" id="UP000261905">
    <property type="component" value="Unassembled WGS sequence"/>
</dbReference>
<dbReference type="AlphaFoldDB" id="A0A371P6J0"/>
<evidence type="ECO:0008006" key="5">
    <source>
        <dbReference type="Google" id="ProtNLM"/>
    </source>
</evidence>
<proteinExistence type="predicted"/>